<dbReference type="CDD" id="cd11065">
    <property type="entry name" value="CYP64-like"/>
    <property type="match status" value="1"/>
</dbReference>
<dbReference type="CDD" id="cd10224">
    <property type="entry name" value="ASKHA_NBD_actin"/>
    <property type="match status" value="1"/>
</dbReference>
<keyword evidence="6" id="KW-0349">Heme</keyword>
<dbReference type="GO" id="GO:0005856">
    <property type="term" value="C:cytoskeleton"/>
    <property type="evidence" value="ECO:0007669"/>
    <property type="project" value="UniProtKB-SubCell"/>
</dbReference>
<keyword evidence="18" id="KW-1185">Reference proteome</keyword>
<evidence type="ECO:0000256" key="7">
    <source>
        <dbReference type="ARBA" id="ARBA00022723"/>
    </source>
</evidence>
<gene>
    <name evidence="17" type="ORF">EVG20_g5047</name>
</gene>
<dbReference type="GO" id="GO:0016787">
    <property type="term" value="F:hydrolase activity"/>
    <property type="evidence" value="ECO:0007669"/>
    <property type="project" value="UniProtKB-KW"/>
</dbReference>
<dbReference type="SMART" id="SM00268">
    <property type="entry name" value="ACTIN"/>
    <property type="match status" value="1"/>
</dbReference>
<protein>
    <recommendedName>
        <fullName evidence="19">Actin</fullName>
    </recommendedName>
</protein>
<evidence type="ECO:0000256" key="4">
    <source>
        <dbReference type="ARBA" id="ARBA00010617"/>
    </source>
</evidence>
<comment type="similarity">
    <text evidence="16">Belongs to the actin family.</text>
</comment>
<keyword evidence="7" id="KW-0479">Metal-binding</keyword>
<comment type="subcellular location">
    <subcellularLocation>
        <location evidence="3">Cytoplasm</location>
        <location evidence="3">Cytoskeleton</location>
    </subcellularLocation>
</comment>
<evidence type="ECO:0000256" key="1">
    <source>
        <dbReference type="ARBA" id="ARBA00001971"/>
    </source>
</evidence>
<dbReference type="EMBL" id="SEOQ01000283">
    <property type="protein sequence ID" value="TFY66046.1"/>
    <property type="molecule type" value="Genomic_DNA"/>
</dbReference>
<evidence type="ECO:0000256" key="15">
    <source>
        <dbReference type="ARBA" id="ARBA00049360"/>
    </source>
</evidence>
<accession>A0A4Y9YU00</accession>
<evidence type="ECO:0000256" key="9">
    <source>
        <dbReference type="ARBA" id="ARBA00022801"/>
    </source>
</evidence>
<comment type="cofactor">
    <cofactor evidence="1">
        <name>heme</name>
        <dbReference type="ChEBI" id="CHEBI:30413"/>
    </cofactor>
</comment>
<keyword evidence="10" id="KW-0067">ATP-binding</keyword>
<keyword evidence="12" id="KW-0408">Iron</keyword>
<dbReference type="Gene3D" id="3.90.640.10">
    <property type="entry name" value="Actin, Chain A, domain 4"/>
    <property type="match status" value="1"/>
</dbReference>
<evidence type="ECO:0000256" key="12">
    <source>
        <dbReference type="ARBA" id="ARBA00023004"/>
    </source>
</evidence>
<evidence type="ECO:0000256" key="14">
    <source>
        <dbReference type="ARBA" id="ARBA00023212"/>
    </source>
</evidence>
<evidence type="ECO:0000256" key="13">
    <source>
        <dbReference type="ARBA" id="ARBA00023033"/>
    </source>
</evidence>
<dbReference type="InterPro" id="IPR036396">
    <property type="entry name" value="Cyt_P450_sf"/>
</dbReference>
<dbReference type="FunFam" id="3.30.420.40:FF:000058">
    <property type="entry name" value="Putative actin-related protein 5"/>
    <property type="match status" value="1"/>
</dbReference>
<dbReference type="FunFam" id="3.90.640.10:FF:000001">
    <property type="entry name" value="Actin, muscle"/>
    <property type="match status" value="1"/>
</dbReference>
<dbReference type="FunFam" id="3.30.420.40:FF:000626">
    <property type="entry name" value="Actin 12"/>
    <property type="match status" value="1"/>
</dbReference>
<evidence type="ECO:0000256" key="16">
    <source>
        <dbReference type="RuleBase" id="RU000487"/>
    </source>
</evidence>
<dbReference type="InterPro" id="IPR043129">
    <property type="entry name" value="ATPase_NBD"/>
</dbReference>
<dbReference type="InterPro" id="IPR004001">
    <property type="entry name" value="Actin_CS"/>
</dbReference>
<comment type="catalytic activity">
    <reaction evidence="15">
        <text>ATP + H2O = ADP + phosphate + H(+)</text>
        <dbReference type="Rhea" id="RHEA:13065"/>
        <dbReference type="ChEBI" id="CHEBI:15377"/>
        <dbReference type="ChEBI" id="CHEBI:15378"/>
        <dbReference type="ChEBI" id="CHEBI:30616"/>
        <dbReference type="ChEBI" id="CHEBI:43474"/>
        <dbReference type="ChEBI" id="CHEBI:456216"/>
    </reaction>
</comment>
<keyword evidence="13" id="KW-0503">Monooxygenase</keyword>
<dbReference type="FunFam" id="3.30.420.40:FF:000404">
    <property type="entry name" value="Major actin"/>
    <property type="match status" value="1"/>
</dbReference>
<dbReference type="PRINTS" id="PR00190">
    <property type="entry name" value="ACTIN"/>
</dbReference>
<reference evidence="17 18" key="1">
    <citation type="submission" date="2019-02" db="EMBL/GenBank/DDBJ databases">
        <title>Genome sequencing of the rare red list fungi Dentipellis fragilis.</title>
        <authorList>
            <person name="Buettner E."/>
            <person name="Kellner H."/>
        </authorList>
    </citation>
    <scope>NUCLEOTIDE SEQUENCE [LARGE SCALE GENOMIC DNA]</scope>
    <source>
        <strain evidence="17 18">DSM 105465</strain>
    </source>
</reference>
<dbReference type="SUPFAM" id="SSF53067">
    <property type="entry name" value="Actin-like ATPase domain"/>
    <property type="match status" value="2"/>
</dbReference>
<evidence type="ECO:0000313" key="18">
    <source>
        <dbReference type="Proteomes" id="UP000298327"/>
    </source>
</evidence>
<evidence type="ECO:0000256" key="2">
    <source>
        <dbReference type="ARBA" id="ARBA00003520"/>
    </source>
</evidence>
<dbReference type="PANTHER" id="PTHR46300">
    <property type="entry name" value="P450, PUTATIVE (EUROFUNG)-RELATED-RELATED"/>
    <property type="match status" value="1"/>
</dbReference>
<dbReference type="InterPro" id="IPR050364">
    <property type="entry name" value="Cytochrome_P450_fung"/>
</dbReference>
<evidence type="ECO:0000256" key="10">
    <source>
        <dbReference type="ARBA" id="ARBA00022840"/>
    </source>
</evidence>
<dbReference type="GO" id="GO:0004497">
    <property type="term" value="F:monooxygenase activity"/>
    <property type="evidence" value="ECO:0007669"/>
    <property type="project" value="UniProtKB-KW"/>
</dbReference>
<dbReference type="Gene3D" id="1.10.630.10">
    <property type="entry name" value="Cytochrome P450"/>
    <property type="match status" value="1"/>
</dbReference>
<evidence type="ECO:0000256" key="5">
    <source>
        <dbReference type="ARBA" id="ARBA00022490"/>
    </source>
</evidence>
<dbReference type="GO" id="GO:0005506">
    <property type="term" value="F:iron ion binding"/>
    <property type="evidence" value="ECO:0007669"/>
    <property type="project" value="InterPro"/>
</dbReference>
<dbReference type="PROSITE" id="PS00432">
    <property type="entry name" value="ACTINS_2"/>
    <property type="match status" value="1"/>
</dbReference>
<comment type="function">
    <text evidence="2">Actins are highly conserved proteins that are involved in various types of cell motility and are ubiquitously expressed in all eukaryotic cells.</text>
</comment>
<dbReference type="InterPro" id="IPR004000">
    <property type="entry name" value="Actin"/>
</dbReference>
<dbReference type="STRING" id="205917.A0A4Y9YU00"/>
<dbReference type="FunFam" id="3.30.420.40:FF:000205">
    <property type="entry name" value="Actin, alpha skeletal muscle"/>
    <property type="match status" value="1"/>
</dbReference>
<sequence>MDDDITALVCVSAIVPPLLLLTINRLPQVIDSGSGMCKAGFAGDDAPRAVFPSIVGRPRHQGVMVGMGQKDSYVGDEAQSKRGILTLKYPIEHGIVTNWDDMEKIWHHTFYNELRANREKMTQVMFETFNVPALYVSIQAVLALYASGRTTGIVLDSGDGVTHTVPIYEGYSLPHAILRLDLAGRDLTDYLVKNLTERGYQFTTSAEHEVVRDIKEKLCYVALDFEQELRIAAESSALEKSYELPDGQVILIGNERFRAPEALFQPAMLGLEAAGVHETVYNSIMRCDLDIRRDLFGNIVLSGGSTMYPGIADRMQRELTVLAPQSTKVKIVAPPERKYSVWIGGSILASLSTFQNMWCSKQEYDESGPSIVHRTTKIIVIIVWILSPSLYTRAFPSPFLYLPSRLALAELPSTMCYCSVDAMARTSASETSRGLWAPNCWRGPEVRRRCDTADAEPARLRRVILSLSEPFKFKVLHGGPSPPHLVERKANHATSTALKLYSAMLIVTQYALSQHPSGALVLLRIQAAPSHPLVLITLTADTVLSMPAIYSVCHHQLQWTVHVCRSQRRSLVSESTSLLEFRRSRLKGKDSASEQVGYYVFSSTATLRNTQLAHQAARHTMISIHSLPVTPTRLRRPCSLHTCFPLAQEEMASFSAFLLATAVLVAAFVVSSIRRRRALPLPPGPAGLPILGNFLSLPAEQQWVTFANWSKALQSDLISVWNFGHLTLVLNSKKLAKELYERRSAKYSDRPAFVIFQLTGWDFNAAFLPYSDKWRARRRLLHATLHERAAQEYHPLQRAKAYGLLCKLHSDPENFESHITSLAGDVAIAVAYGKVGDKRQSDEFIRQARETMEILSKTALPHSVIINSLPFLRHLPGWLPGFGFQTLAQQCRRLITDMQNVPWAVVERGMAENTVTPSMASKMIENLEKAEIGPDSVQAAKDACAVTFAAGADTTVSAMTTAVLGLLLYPENQHRAQQEIDRVVGRNRLPTYEDRSSLPYVEAVYREALRWHPVLPLSVVRAAFEDDVYDGYFIPKGTSLVANVWAMTRDPDEYPDPESFKPERFIKPDGMLNSDDMRYVFGFGRRLCSGQHLADATVWMGIASVLAVFRLVPEKDEDGHEVPVEVEYTICSRKGRLKPPPAV</sequence>
<keyword evidence="11" id="KW-0560">Oxidoreductase</keyword>
<dbReference type="Pfam" id="PF00067">
    <property type="entry name" value="p450"/>
    <property type="match status" value="1"/>
</dbReference>
<organism evidence="17 18">
    <name type="scientific">Dentipellis fragilis</name>
    <dbReference type="NCBI Taxonomy" id="205917"/>
    <lineage>
        <taxon>Eukaryota</taxon>
        <taxon>Fungi</taxon>
        <taxon>Dikarya</taxon>
        <taxon>Basidiomycota</taxon>
        <taxon>Agaricomycotina</taxon>
        <taxon>Agaricomycetes</taxon>
        <taxon>Russulales</taxon>
        <taxon>Hericiaceae</taxon>
        <taxon>Dentipellis</taxon>
    </lineage>
</organism>
<dbReference type="Gene3D" id="3.30.420.40">
    <property type="match status" value="2"/>
</dbReference>
<dbReference type="SUPFAM" id="SSF48264">
    <property type="entry name" value="Cytochrome P450"/>
    <property type="match status" value="1"/>
</dbReference>
<dbReference type="AlphaFoldDB" id="A0A4Y9YU00"/>
<keyword evidence="9" id="KW-0378">Hydrolase</keyword>
<dbReference type="PANTHER" id="PTHR46300:SF7">
    <property type="entry name" value="P450, PUTATIVE (EUROFUNG)-RELATED"/>
    <property type="match status" value="1"/>
</dbReference>
<evidence type="ECO:0008006" key="19">
    <source>
        <dbReference type="Google" id="ProtNLM"/>
    </source>
</evidence>
<dbReference type="InterPro" id="IPR001128">
    <property type="entry name" value="Cyt_P450"/>
</dbReference>
<evidence type="ECO:0000256" key="3">
    <source>
        <dbReference type="ARBA" id="ARBA00004245"/>
    </source>
</evidence>
<dbReference type="FunFam" id="3.30.420.40:FF:000502">
    <property type="entry name" value="Actin-Related Proteins"/>
    <property type="match status" value="1"/>
</dbReference>
<dbReference type="GO" id="GO:0020037">
    <property type="term" value="F:heme binding"/>
    <property type="evidence" value="ECO:0007669"/>
    <property type="project" value="InterPro"/>
</dbReference>
<dbReference type="PROSITE" id="PS00406">
    <property type="entry name" value="ACTINS_1"/>
    <property type="match status" value="1"/>
</dbReference>
<comment type="similarity">
    <text evidence="4">Belongs to the cytochrome P450 family.</text>
</comment>
<proteinExistence type="inferred from homology"/>
<evidence type="ECO:0000256" key="6">
    <source>
        <dbReference type="ARBA" id="ARBA00022617"/>
    </source>
</evidence>
<keyword evidence="14" id="KW-0206">Cytoskeleton</keyword>
<dbReference type="GO" id="GO:0005524">
    <property type="term" value="F:ATP binding"/>
    <property type="evidence" value="ECO:0007669"/>
    <property type="project" value="UniProtKB-KW"/>
</dbReference>
<dbReference type="GO" id="GO:0016705">
    <property type="term" value="F:oxidoreductase activity, acting on paired donors, with incorporation or reduction of molecular oxygen"/>
    <property type="evidence" value="ECO:0007669"/>
    <property type="project" value="InterPro"/>
</dbReference>
<evidence type="ECO:0000313" key="17">
    <source>
        <dbReference type="EMBL" id="TFY66046.1"/>
    </source>
</evidence>
<name>A0A4Y9YU00_9AGAM</name>
<dbReference type="Proteomes" id="UP000298327">
    <property type="component" value="Unassembled WGS sequence"/>
</dbReference>
<evidence type="ECO:0000256" key="8">
    <source>
        <dbReference type="ARBA" id="ARBA00022741"/>
    </source>
</evidence>
<evidence type="ECO:0000256" key="11">
    <source>
        <dbReference type="ARBA" id="ARBA00023002"/>
    </source>
</evidence>
<keyword evidence="8" id="KW-0547">Nucleotide-binding</keyword>
<comment type="caution">
    <text evidence="17">The sequence shown here is derived from an EMBL/GenBank/DDBJ whole genome shotgun (WGS) entry which is preliminary data.</text>
</comment>
<dbReference type="OrthoDB" id="1055148at2759"/>
<dbReference type="Pfam" id="PF00022">
    <property type="entry name" value="Actin"/>
    <property type="match status" value="1"/>
</dbReference>
<keyword evidence="5" id="KW-0963">Cytoplasm</keyword>